<evidence type="ECO:0000313" key="4">
    <source>
        <dbReference type="Proteomes" id="UP001059950"/>
    </source>
</evidence>
<gene>
    <name evidence="3" type="ORF">KDX31_07190</name>
</gene>
<dbReference type="SUPFAM" id="SSF55120">
    <property type="entry name" value="Pseudouridine synthase"/>
    <property type="match status" value="1"/>
</dbReference>
<accession>A0ABY5H098</accession>
<name>A0ABY5H098_9GAMM</name>
<dbReference type="CDD" id="cd02869">
    <property type="entry name" value="PseudoU_synth_RluA_like"/>
    <property type="match status" value="1"/>
</dbReference>
<dbReference type="EMBL" id="CP073344">
    <property type="protein sequence ID" value="UTW04775.1"/>
    <property type="molecule type" value="Genomic_DNA"/>
</dbReference>
<dbReference type="PANTHER" id="PTHR21600">
    <property type="entry name" value="MITOCHONDRIAL RNA PSEUDOURIDINE SYNTHASE"/>
    <property type="match status" value="1"/>
</dbReference>
<dbReference type="InterPro" id="IPR020103">
    <property type="entry name" value="PsdUridine_synth_cat_dom_sf"/>
</dbReference>
<proteinExistence type="inferred from homology"/>
<dbReference type="PROSITE" id="PS01129">
    <property type="entry name" value="PSI_RLU"/>
    <property type="match status" value="1"/>
</dbReference>
<sequence>MQAYSLVVQTDDYLIINKAPGISVHRDEADTGLLQQISADLDCGPLYLVHRLDKMTSGLLILACHAEAASILSRQFQERRVEKYYIALSDQKPRKKQGLIKGDMERTRRGSWKLSTGQSNPAVTRFFSCSPAPGLRLFLLRPLTGKTHQLRVALKSIGAAILGDQRYHGATPTETDRGYLHAWGVAFDWQGERCEYLCDPDIGELFLQQAVKQQLENWKPPASQAWPASKK</sequence>
<evidence type="ECO:0000313" key="3">
    <source>
        <dbReference type="EMBL" id="UTW04775.1"/>
    </source>
</evidence>
<protein>
    <submittedName>
        <fullName evidence="3">TIGR01621 family pseudouridine synthase</fullName>
    </submittedName>
</protein>
<evidence type="ECO:0000256" key="1">
    <source>
        <dbReference type="ARBA" id="ARBA00010876"/>
    </source>
</evidence>
<evidence type="ECO:0000259" key="2">
    <source>
        <dbReference type="Pfam" id="PF00849"/>
    </source>
</evidence>
<keyword evidence="4" id="KW-1185">Reference proteome</keyword>
<dbReference type="InterPro" id="IPR050188">
    <property type="entry name" value="RluA_PseudoU_synthase"/>
</dbReference>
<comment type="similarity">
    <text evidence="1">Belongs to the pseudouridine synthase RluA family.</text>
</comment>
<dbReference type="Pfam" id="PF00849">
    <property type="entry name" value="PseudoU_synth_2"/>
    <property type="match status" value="1"/>
</dbReference>
<feature type="domain" description="Pseudouridine synthase RsuA/RluA-like" evidence="2">
    <location>
        <begin position="12"/>
        <end position="155"/>
    </location>
</feature>
<dbReference type="Proteomes" id="UP001059950">
    <property type="component" value="Chromosome"/>
</dbReference>
<dbReference type="Gene3D" id="3.30.2350.10">
    <property type="entry name" value="Pseudouridine synthase"/>
    <property type="match status" value="1"/>
</dbReference>
<organism evidence="3 4">
    <name type="scientific">Amphritea atlantica</name>
    <dbReference type="NCBI Taxonomy" id="355243"/>
    <lineage>
        <taxon>Bacteria</taxon>
        <taxon>Pseudomonadati</taxon>
        <taxon>Pseudomonadota</taxon>
        <taxon>Gammaproteobacteria</taxon>
        <taxon>Oceanospirillales</taxon>
        <taxon>Oceanospirillaceae</taxon>
        <taxon>Amphritea</taxon>
    </lineage>
</organism>
<dbReference type="InterPro" id="IPR006145">
    <property type="entry name" value="PsdUridine_synth_RsuA/RluA"/>
</dbReference>
<dbReference type="InterPro" id="IPR006224">
    <property type="entry name" value="PsdUridine_synth_RluA-like_CS"/>
</dbReference>
<dbReference type="InterPro" id="IPR006508">
    <property type="entry name" value="PsdUridine_synth_RluA-like"/>
</dbReference>
<dbReference type="PANTHER" id="PTHR21600:SF87">
    <property type="entry name" value="RNA PSEUDOURIDYLATE SYNTHASE DOMAIN-CONTAINING PROTEIN 1"/>
    <property type="match status" value="1"/>
</dbReference>
<dbReference type="NCBIfam" id="TIGR01621">
    <property type="entry name" value="RluA-like"/>
    <property type="match status" value="1"/>
</dbReference>
<reference evidence="3" key="1">
    <citation type="submission" date="2021-04" db="EMBL/GenBank/DDBJ databases">
        <title>Oceanospirillales bacteria with DddD are important DMSP degraders in coastal seawater.</title>
        <authorList>
            <person name="Liu J."/>
        </authorList>
    </citation>
    <scope>NUCLEOTIDE SEQUENCE</scope>
    <source>
        <strain evidence="3">GY6</strain>
    </source>
</reference>